<organism evidence="2 3">
    <name type="scientific">Caerostris extrusa</name>
    <name type="common">Bark spider</name>
    <name type="synonym">Caerostris bankana</name>
    <dbReference type="NCBI Taxonomy" id="172846"/>
    <lineage>
        <taxon>Eukaryota</taxon>
        <taxon>Metazoa</taxon>
        <taxon>Ecdysozoa</taxon>
        <taxon>Arthropoda</taxon>
        <taxon>Chelicerata</taxon>
        <taxon>Arachnida</taxon>
        <taxon>Araneae</taxon>
        <taxon>Araneomorphae</taxon>
        <taxon>Entelegynae</taxon>
        <taxon>Araneoidea</taxon>
        <taxon>Araneidae</taxon>
        <taxon>Caerostris</taxon>
    </lineage>
</organism>
<accession>A0AAV4WBQ0</accession>
<gene>
    <name evidence="2" type="ORF">CEXT_397041</name>
</gene>
<feature type="transmembrane region" description="Helical" evidence="1">
    <location>
        <begin position="343"/>
        <end position="361"/>
    </location>
</feature>
<name>A0AAV4WBQ0_CAEEX</name>
<evidence type="ECO:0000313" key="3">
    <source>
        <dbReference type="Proteomes" id="UP001054945"/>
    </source>
</evidence>
<sequence length="365" mass="42407">MLRRSTNDVARDLFRITEQQNVDTASEYLPPRQGRQNVLYFYEKLLLLIGIKGFDSLAAKISCVLFYATVYSAYVLKISVQNFTRESSPFHTFLVLVSEIFLPILLWTSLLKKSFNRDFCTDVEDRRVPIKSWKHHIAHLIVFVVILSTAIREIFKTEDDRDWMTHFFSIGPDSSLFVTISKFALNCLTTFVPKSIYFTTGTLFVVEAFYKCDYLIFFIKKWETECPKPYDAVDECQIMIGELNDLSWEIFIVLLQCWIEFFTSINALTDQPANLSNICVEWVLLYALIIKASDDILVQVSPFQEKISEDLKKITNIKKREMSEKAAEIPILKAWHLQLDSDLAFNTVIFLVLFSVVLYLSKCYP</sequence>
<feature type="transmembrane region" description="Helical" evidence="1">
    <location>
        <begin position="88"/>
        <end position="107"/>
    </location>
</feature>
<keyword evidence="3" id="KW-1185">Reference proteome</keyword>
<protein>
    <recommendedName>
        <fullName evidence="4">Gustatory receptor</fullName>
    </recommendedName>
</protein>
<evidence type="ECO:0000313" key="2">
    <source>
        <dbReference type="EMBL" id="GIY80167.1"/>
    </source>
</evidence>
<keyword evidence="1" id="KW-0812">Transmembrane</keyword>
<dbReference type="EMBL" id="BPLR01015976">
    <property type="protein sequence ID" value="GIY80167.1"/>
    <property type="molecule type" value="Genomic_DNA"/>
</dbReference>
<keyword evidence="1" id="KW-1133">Transmembrane helix</keyword>
<dbReference type="AlphaFoldDB" id="A0AAV4WBQ0"/>
<feature type="transmembrane region" description="Helical" evidence="1">
    <location>
        <begin position="57"/>
        <end position="76"/>
    </location>
</feature>
<feature type="transmembrane region" description="Helical" evidence="1">
    <location>
        <begin position="137"/>
        <end position="155"/>
    </location>
</feature>
<dbReference type="Proteomes" id="UP001054945">
    <property type="component" value="Unassembled WGS sequence"/>
</dbReference>
<evidence type="ECO:0000256" key="1">
    <source>
        <dbReference type="SAM" id="Phobius"/>
    </source>
</evidence>
<reference evidence="2 3" key="1">
    <citation type="submission" date="2021-06" db="EMBL/GenBank/DDBJ databases">
        <title>Caerostris extrusa draft genome.</title>
        <authorList>
            <person name="Kono N."/>
            <person name="Arakawa K."/>
        </authorList>
    </citation>
    <scope>NUCLEOTIDE SEQUENCE [LARGE SCALE GENOMIC DNA]</scope>
</reference>
<comment type="caution">
    <text evidence="2">The sequence shown here is derived from an EMBL/GenBank/DDBJ whole genome shotgun (WGS) entry which is preliminary data.</text>
</comment>
<keyword evidence="1" id="KW-0472">Membrane</keyword>
<proteinExistence type="predicted"/>
<evidence type="ECO:0008006" key="4">
    <source>
        <dbReference type="Google" id="ProtNLM"/>
    </source>
</evidence>